<dbReference type="HOGENOM" id="CLU_1657873_0_0_7"/>
<dbReference type="KEGG" id="mfu:LILAB_35730"/>
<protein>
    <submittedName>
        <fullName evidence="2">Uncharacterized protein</fullName>
    </submittedName>
</protein>
<dbReference type="EMBL" id="CP002830">
    <property type="protein sequence ID" value="AEI69027.1"/>
    <property type="molecule type" value="Genomic_DNA"/>
</dbReference>
<accession>F8CLZ1</accession>
<organism evidence="2 3">
    <name type="scientific">Myxococcus fulvus (strain ATCC BAA-855 / HW-1)</name>
    <dbReference type="NCBI Taxonomy" id="483219"/>
    <lineage>
        <taxon>Bacteria</taxon>
        <taxon>Pseudomonadati</taxon>
        <taxon>Myxococcota</taxon>
        <taxon>Myxococcia</taxon>
        <taxon>Myxococcales</taxon>
        <taxon>Cystobacterineae</taxon>
        <taxon>Myxococcaceae</taxon>
        <taxon>Myxococcus</taxon>
    </lineage>
</organism>
<dbReference type="AlphaFoldDB" id="F8CLZ1"/>
<proteinExistence type="predicted"/>
<dbReference type="STRING" id="483219.LILAB_35730"/>
<reference evidence="2 3" key="1">
    <citation type="journal article" date="2011" name="J. Bacteriol.">
        <title>Genome sequence of the halotolerant marine bacterium Myxococcus fulvus HW-1.</title>
        <authorList>
            <person name="Li Z.F."/>
            <person name="Li X."/>
            <person name="Liu H."/>
            <person name="Liu X."/>
            <person name="Han K."/>
            <person name="Wu Z.H."/>
            <person name="Hu W."/>
            <person name="Li F.F."/>
            <person name="Li Y.Z."/>
        </authorList>
    </citation>
    <scope>NUCLEOTIDE SEQUENCE [LARGE SCALE GENOMIC DNA]</scope>
    <source>
        <strain evidence="3">ATCC BAA-855 / HW-1</strain>
    </source>
</reference>
<sequence length="163" mass="17899">MESERMEATRVGRKPRPVRSSGSVRAAAPTEEVPRLVGPLPLPLERLALVAWVLGRERAGALLGGLGEAAAVDARAHLQRLAALPSAQRQAKVAVEFGERPDAAARLRRLMSEAPPLLRQELFRRLPPYHRTLFPEEKPVPPRAEAPHSLGALAERLIREATR</sequence>
<evidence type="ECO:0000313" key="3">
    <source>
        <dbReference type="Proteomes" id="UP000000488"/>
    </source>
</evidence>
<evidence type="ECO:0000313" key="2">
    <source>
        <dbReference type="EMBL" id="AEI69027.1"/>
    </source>
</evidence>
<evidence type="ECO:0000256" key="1">
    <source>
        <dbReference type="SAM" id="MobiDB-lite"/>
    </source>
</evidence>
<gene>
    <name evidence="2" type="ordered locus">LILAB_35730</name>
</gene>
<name>F8CLZ1_MYXFH</name>
<dbReference type="Proteomes" id="UP000000488">
    <property type="component" value="Chromosome"/>
</dbReference>
<feature type="compositionally biased region" description="Basic and acidic residues" evidence="1">
    <location>
        <begin position="1"/>
        <end position="10"/>
    </location>
</feature>
<feature type="region of interest" description="Disordered" evidence="1">
    <location>
        <begin position="1"/>
        <end position="31"/>
    </location>
</feature>